<dbReference type="SMART" id="SM01086">
    <property type="entry name" value="ClpB_D2-small"/>
    <property type="match status" value="1"/>
</dbReference>
<dbReference type="GO" id="GO:0016887">
    <property type="term" value="F:ATP hydrolysis activity"/>
    <property type="evidence" value="ECO:0007669"/>
    <property type="project" value="InterPro"/>
</dbReference>
<keyword evidence="2" id="KW-0067">ATP-binding</keyword>
<dbReference type="NCBIfam" id="TIGR00382">
    <property type="entry name" value="clpX"/>
    <property type="match status" value="1"/>
</dbReference>
<feature type="region of interest" description="Disordered" evidence="3">
    <location>
        <begin position="283"/>
        <end position="307"/>
    </location>
</feature>
<dbReference type="FunFam" id="1.10.8.60:FF:000002">
    <property type="entry name" value="ATP-dependent Clp protease ATP-binding subunit ClpX"/>
    <property type="match status" value="1"/>
</dbReference>
<dbReference type="GO" id="GO:0005524">
    <property type="term" value="F:ATP binding"/>
    <property type="evidence" value="ECO:0007669"/>
    <property type="project" value="UniProtKB-KW"/>
</dbReference>
<dbReference type="Pfam" id="PF10431">
    <property type="entry name" value="ClpB_D2-small"/>
    <property type="match status" value="1"/>
</dbReference>
<dbReference type="Gene3D" id="1.10.8.60">
    <property type="match status" value="1"/>
</dbReference>
<evidence type="ECO:0000313" key="6">
    <source>
        <dbReference type="EMBL" id="RCI03522.1"/>
    </source>
</evidence>
<name>A0A367KNV4_RHIST</name>
<organism evidence="6 7">
    <name type="scientific">Rhizopus stolonifer</name>
    <name type="common">Rhizopus nigricans</name>
    <dbReference type="NCBI Taxonomy" id="4846"/>
    <lineage>
        <taxon>Eukaryota</taxon>
        <taxon>Fungi</taxon>
        <taxon>Fungi incertae sedis</taxon>
        <taxon>Mucoromycota</taxon>
        <taxon>Mucoromycotina</taxon>
        <taxon>Mucoromycetes</taxon>
        <taxon>Mucorales</taxon>
        <taxon>Mucorineae</taxon>
        <taxon>Rhizopodaceae</taxon>
        <taxon>Rhizopus</taxon>
    </lineage>
</organism>
<accession>A0A367KNV4</accession>
<feature type="domain" description="AAA+ ATPase" evidence="4">
    <location>
        <begin position="173"/>
        <end position="337"/>
    </location>
</feature>
<feature type="domain" description="Clp ATPase C-terminal" evidence="5">
    <location>
        <begin position="389"/>
        <end position="483"/>
    </location>
</feature>
<sequence>MRLLTLYKPKLLRPTFLILRSYHSAEYNGGGLIGLDNIPVNPPKGPDHPLSHLESTHITNPRTIVEHLNEYVIGQERAKKTLAVAIFNHYNRVKANMSKEYMIEQEQVHTEYHHSSIPEESYFVHPLPTGSQRRAWLNPPTEGHPSEGHKVLQDETKSRSVLEFVDQDTTVHDKSNVLLVGPTGSGKTLLARTLAQILQVPFSMSDATPFTQAGYVGEDVELVIQRLLQACDFDVKKAETGIVFIDEIDKISRRSDSHTASRDVSGEGVQQSLLRILEGTTVNVTDKSGPSHPKRGSPSGNGGAQKGETYTVDTSNILFILSGAFIGLDKVIGDRMAKGSIGFDAHLKSEYKGEKIDALDAVEPSDLIKYGFIPEFVGRIPVVASVNNLEVNDLVRVLKEPKNSLLKQYEGLFKLSNVQLRFSQNALRAVATQALEKKTGARGLRRIMENILLEPMYDAPGSNIKQVVIDSKVVNKRKVPVYITSEKSTIVDKMIAEDDGVDLSEDDTQKRMTQI</sequence>
<dbReference type="InterPro" id="IPR027417">
    <property type="entry name" value="P-loop_NTPase"/>
</dbReference>
<evidence type="ECO:0000313" key="7">
    <source>
        <dbReference type="Proteomes" id="UP000253551"/>
    </source>
</evidence>
<dbReference type="InterPro" id="IPR050052">
    <property type="entry name" value="ATP-dep_Clp_protease_ClpX"/>
</dbReference>
<dbReference type="InterPro" id="IPR003959">
    <property type="entry name" value="ATPase_AAA_core"/>
</dbReference>
<dbReference type="SMART" id="SM00382">
    <property type="entry name" value="AAA"/>
    <property type="match status" value="1"/>
</dbReference>
<reference evidence="6 7" key="1">
    <citation type="journal article" date="2018" name="G3 (Bethesda)">
        <title>Phylogenetic and Phylogenomic Definition of Rhizopus Species.</title>
        <authorList>
            <person name="Gryganskyi A.P."/>
            <person name="Golan J."/>
            <person name="Dolatabadi S."/>
            <person name="Mondo S."/>
            <person name="Robb S."/>
            <person name="Idnurm A."/>
            <person name="Muszewska A."/>
            <person name="Steczkiewicz K."/>
            <person name="Masonjones S."/>
            <person name="Liao H.L."/>
            <person name="Gajdeczka M.T."/>
            <person name="Anike F."/>
            <person name="Vuek A."/>
            <person name="Anishchenko I.M."/>
            <person name="Voigt K."/>
            <person name="de Hoog G.S."/>
            <person name="Smith M.E."/>
            <person name="Heitman J."/>
            <person name="Vilgalys R."/>
            <person name="Stajich J.E."/>
        </authorList>
    </citation>
    <scope>NUCLEOTIDE SEQUENCE [LARGE SCALE GENOMIC DNA]</scope>
    <source>
        <strain evidence="6 7">LSU 92-RS-03</strain>
    </source>
</reference>
<keyword evidence="7" id="KW-1185">Reference proteome</keyword>
<dbReference type="AlphaFoldDB" id="A0A367KNV4"/>
<evidence type="ECO:0000256" key="1">
    <source>
        <dbReference type="ARBA" id="ARBA00022741"/>
    </source>
</evidence>
<dbReference type="NCBIfam" id="NF003745">
    <property type="entry name" value="PRK05342.1"/>
    <property type="match status" value="1"/>
</dbReference>
<dbReference type="GO" id="GO:0005759">
    <property type="term" value="C:mitochondrial matrix"/>
    <property type="evidence" value="ECO:0007669"/>
    <property type="project" value="TreeGrafter"/>
</dbReference>
<dbReference type="OrthoDB" id="1721884at2759"/>
<comment type="caution">
    <text evidence="6">The sequence shown here is derived from an EMBL/GenBank/DDBJ whole genome shotgun (WGS) entry which is preliminary data.</text>
</comment>
<dbReference type="GO" id="GO:0140662">
    <property type="term" value="F:ATP-dependent protein folding chaperone"/>
    <property type="evidence" value="ECO:0007669"/>
    <property type="project" value="InterPro"/>
</dbReference>
<dbReference type="InterPro" id="IPR004487">
    <property type="entry name" value="Clp_protease_ATP-bd_su_ClpX"/>
</dbReference>
<evidence type="ECO:0000259" key="4">
    <source>
        <dbReference type="SMART" id="SM00382"/>
    </source>
</evidence>
<dbReference type="PANTHER" id="PTHR48102:SF7">
    <property type="entry name" value="ATP-DEPENDENT CLP PROTEASE ATP-BINDING SUBUNIT CLPX-LIKE, MITOCHONDRIAL"/>
    <property type="match status" value="1"/>
</dbReference>
<dbReference type="SUPFAM" id="SSF52540">
    <property type="entry name" value="P-loop containing nucleoside triphosphate hydrolases"/>
    <property type="match status" value="1"/>
</dbReference>
<dbReference type="PANTHER" id="PTHR48102">
    <property type="entry name" value="ATP-DEPENDENT CLP PROTEASE ATP-BINDING SUBUNIT CLPX-LIKE, MITOCHONDRIAL-RELATED"/>
    <property type="match status" value="1"/>
</dbReference>
<dbReference type="InterPro" id="IPR019489">
    <property type="entry name" value="Clp_ATPase_C"/>
</dbReference>
<protein>
    <submittedName>
        <fullName evidence="6">Uncharacterized protein</fullName>
    </submittedName>
</protein>
<gene>
    <name evidence="6" type="ORF">CU098_008969</name>
</gene>
<dbReference type="EMBL" id="PJQM01000987">
    <property type="protein sequence ID" value="RCI03522.1"/>
    <property type="molecule type" value="Genomic_DNA"/>
</dbReference>
<dbReference type="Gene3D" id="3.40.50.300">
    <property type="entry name" value="P-loop containing nucleotide triphosphate hydrolases"/>
    <property type="match status" value="1"/>
</dbReference>
<evidence type="ECO:0000256" key="2">
    <source>
        <dbReference type="ARBA" id="ARBA00022840"/>
    </source>
</evidence>
<dbReference type="Proteomes" id="UP000253551">
    <property type="component" value="Unassembled WGS sequence"/>
</dbReference>
<evidence type="ECO:0000256" key="3">
    <source>
        <dbReference type="SAM" id="MobiDB-lite"/>
    </source>
</evidence>
<evidence type="ECO:0000259" key="5">
    <source>
        <dbReference type="SMART" id="SM01086"/>
    </source>
</evidence>
<dbReference type="STRING" id="4846.A0A367KNV4"/>
<dbReference type="GO" id="GO:0051082">
    <property type="term" value="F:unfolded protein binding"/>
    <property type="evidence" value="ECO:0007669"/>
    <property type="project" value="InterPro"/>
</dbReference>
<keyword evidence="1" id="KW-0547">Nucleotide-binding</keyword>
<dbReference type="InterPro" id="IPR003593">
    <property type="entry name" value="AAA+_ATPase"/>
</dbReference>
<proteinExistence type="predicted"/>
<dbReference type="Pfam" id="PF07724">
    <property type="entry name" value="AAA_2"/>
    <property type="match status" value="1"/>
</dbReference>
<dbReference type="GO" id="GO:0051603">
    <property type="term" value="P:proteolysis involved in protein catabolic process"/>
    <property type="evidence" value="ECO:0007669"/>
    <property type="project" value="TreeGrafter"/>
</dbReference>